<dbReference type="SUPFAM" id="SSF49464">
    <property type="entry name" value="Carboxypeptidase regulatory domain-like"/>
    <property type="match status" value="1"/>
</dbReference>
<feature type="chain" id="PRO_5046280286" evidence="2">
    <location>
        <begin position="28"/>
        <end position="518"/>
    </location>
</feature>
<evidence type="ECO:0000256" key="1">
    <source>
        <dbReference type="SAM" id="Coils"/>
    </source>
</evidence>
<keyword evidence="4" id="KW-1185">Reference proteome</keyword>
<gene>
    <name evidence="3" type="ORF">ACFOUT_09085</name>
</gene>
<dbReference type="InterPro" id="IPR008969">
    <property type="entry name" value="CarboxyPept-like_regulatory"/>
</dbReference>
<dbReference type="EMBL" id="JBHSAW010000004">
    <property type="protein sequence ID" value="MFC4096029.1"/>
    <property type="molecule type" value="Genomic_DNA"/>
</dbReference>
<dbReference type="RefSeq" id="WP_192460349.1">
    <property type="nucleotide sequence ID" value="NZ_JACYFJ010000001.1"/>
</dbReference>
<comment type="caution">
    <text evidence="3">The sequence shown here is derived from an EMBL/GenBank/DDBJ whole genome shotgun (WGS) entry which is preliminary data.</text>
</comment>
<name>A0ABV8JNU8_9FLAO</name>
<accession>A0ABV8JNU8</accession>
<evidence type="ECO:0000256" key="2">
    <source>
        <dbReference type="SAM" id="SignalP"/>
    </source>
</evidence>
<dbReference type="Pfam" id="PF13715">
    <property type="entry name" value="CarbopepD_reg_2"/>
    <property type="match status" value="1"/>
</dbReference>
<proteinExistence type="predicted"/>
<keyword evidence="2" id="KW-0732">Signal</keyword>
<feature type="signal peptide" evidence="2">
    <location>
        <begin position="1"/>
        <end position="27"/>
    </location>
</feature>
<protein>
    <submittedName>
        <fullName evidence="3">Carboxypeptidase-like regulatory domain-containing protein</fullName>
    </submittedName>
</protein>
<evidence type="ECO:0000313" key="3">
    <source>
        <dbReference type="EMBL" id="MFC4096029.1"/>
    </source>
</evidence>
<keyword evidence="1" id="KW-0175">Coiled coil</keyword>
<dbReference type="Proteomes" id="UP001595814">
    <property type="component" value="Unassembled WGS sequence"/>
</dbReference>
<evidence type="ECO:0000313" key="4">
    <source>
        <dbReference type="Proteomes" id="UP001595814"/>
    </source>
</evidence>
<reference evidence="4" key="1">
    <citation type="journal article" date="2019" name="Int. J. Syst. Evol. Microbiol.">
        <title>The Global Catalogue of Microorganisms (GCM) 10K type strain sequencing project: providing services to taxonomists for standard genome sequencing and annotation.</title>
        <authorList>
            <consortium name="The Broad Institute Genomics Platform"/>
            <consortium name="The Broad Institute Genome Sequencing Center for Infectious Disease"/>
            <person name="Wu L."/>
            <person name="Ma J."/>
        </authorList>
    </citation>
    <scope>NUCLEOTIDE SEQUENCE [LARGE SCALE GENOMIC DNA]</scope>
    <source>
        <strain evidence="4">CECT 7477</strain>
    </source>
</reference>
<sequence>MKSVTFNSTVQKPFNLLLFLCALSSFSQSLSSVIVDSASKKPVPYATVQLNNRGMITNEEGRFKFSLDAQIQPTDSLFISCIGYESMGKPIQEFKDSLIYLKPKAIELREVIVSNKEYTPKEIIELVEDHIEKNYYTNYTKKRVFLRETYQNRVLKTEYEIKKSSIEAFNRNFLDSVINTVPKENTYYTEMLGDLYGADDADEQKLDLIKASELFDKNKDIDLEKLEEKFNDIVKKNIKTDSYFKLKSGLFGAKIDPEDMGDLFEEEIDSTDAAALNQKLEEERKQKEDRRKFFSKYKRQTLGNLFANLPIFDDSDYNILFKPRRYELTLENFTYLGDQAVYVIKYVPDGSPEFQGTLYINSDDFALIRMDFENTEPLRDFSLLGVSFNEYLAKGSIIFAKGSDHKYHLRYYNIIKGVQAGFKRPLAIIEKNKNVKGRRKQNELKLKVDASFGNINQYELVVFDEEPINEEQFEYFKENNKVLPTYMPNYDPNFWKGYNIIEPNKAIKEFTSEVEFTD</sequence>
<organism evidence="3 4">
    <name type="scientific">Euzebyella saccharophila</name>
    <dbReference type="NCBI Taxonomy" id="679664"/>
    <lineage>
        <taxon>Bacteria</taxon>
        <taxon>Pseudomonadati</taxon>
        <taxon>Bacteroidota</taxon>
        <taxon>Flavobacteriia</taxon>
        <taxon>Flavobacteriales</taxon>
        <taxon>Flavobacteriaceae</taxon>
        <taxon>Euzebyella</taxon>
    </lineage>
</organism>
<feature type="coiled-coil region" evidence="1">
    <location>
        <begin position="270"/>
        <end position="297"/>
    </location>
</feature>